<proteinExistence type="inferred from homology"/>
<dbReference type="GO" id="GO:0030027">
    <property type="term" value="C:lamellipodium"/>
    <property type="evidence" value="ECO:0007669"/>
    <property type="project" value="UniProtKB-SubCell"/>
</dbReference>
<accession>A0AAW1BNV7</accession>
<comment type="caution">
    <text evidence="24">The sequence shown here is derived from an EMBL/GenBank/DDBJ whole genome shotgun (WGS) entry which is preliminary data.</text>
</comment>
<evidence type="ECO:0000313" key="25">
    <source>
        <dbReference type="Proteomes" id="UP001474421"/>
    </source>
</evidence>
<dbReference type="FunFam" id="2.40.50.100:FF:000048">
    <property type="entry name" value="Protein Abitram"/>
    <property type="match status" value="1"/>
</dbReference>
<evidence type="ECO:0000256" key="16">
    <source>
        <dbReference type="ARBA" id="ARBA00030463"/>
    </source>
</evidence>
<evidence type="ECO:0000256" key="21">
    <source>
        <dbReference type="ARBA" id="ARBA00042779"/>
    </source>
</evidence>
<dbReference type="InterPro" id="IPR050799">
    <property type="entry name" value="ZIP_Transporter"/>
</dbReference>
<dbReference type="InterPro" id="IPR033753">
    <property type="entry name" value="GCV_H/Fam206"/>
</dbReference>
<evidence type="ECO:0000313" key="24">
    <source>
        <dbReference type="EMBL" id="KAK9403643.1"/>
    </source>
</evidence>
<keyword evidence="25" id="KW-1185">Reference proteome</keyword>
<dbReference type="InterPro" id="IPR003689">
    <property type="entry name" value="ZIP"/>
</dbReference>
<keyword evidence="13" id="KW-0325">Glycoprotein</keyword>
<evidence type="ECO:0000256" key="7">
    <source>
        <dbReference type="ARBA" id="ARBA00010764"/>
    </source>
</evidence>
<dbReference type="InterPro" id="IPR011053">
    <property type="entry name" value="Single_hybrid_motif"/>
</dbReference>
<comment type="similarity">
    <text evidence="7">Belongs to the ABITRAM family.</text>
</comment>
<evidence type="ECO:0000256" key="18">
    <source>
        <dbReference type="ARBA" id="ARBA00034634"/>
    </source>
</evidence>
<evidence type="ECO:0000256" key="9">
    <source>
        <dbReference type="ARBA" id="ARBA00022475"/>
    </source>
</evidence>
<evidence type="ECO:0000256" key="6">
    <source>
        <dbReference type="ARBA" id="ARBA00006939"/>
    </source>
</evidence>
<evidence type="ECO:0000256" key="12">
    <source>
        <dbReference type="ARBA" id="ARBA00023136"/>
    </source>
</evidence>
<evidence type="ECO:0000256" key="10">
    <source>
        <dbReference type="ARBA" id="ARBA00022692"/>
    </source>
</evidence>
<comment type="subcellular location">
    <subcellularLocation>
        <location evidence="5">Cell membrane</location>
        <topology evidence="5">Multi-pass membrane protein</topology>
    </subcellularLocation>
    <subcellularLocation>
        <location evidence="1">Cell projection</location>
        <location evidence="1">Dendrite</location>
    </subcellularLocation>
    <subcellularLocation>
        <location evidence="4">Cell projection</location>
        <location evidence="4">Growth cone</location>
    </subcellularLocation>
    <subcellularLocation>
        <location evidence="3">Cell projection</location>
        <location evidence="3">Lamellipodium</location>
    </subcellularLocation>
    <subcellularLocation>
        <location evidence="2">Nucleus speckle</location>
    </subcellularLocation>
</comment>
<dbReference type="Pfam" id="PF02535">
    <property type="entry name" value="Zip"/>
    <property type="match status" value="1"/>
</dbReference>
<evidence type="ECO:0000256" key="22">
    <source>
        <dbReference type="SAM" id="MobiDB-lite"/>
    </source>
</evidence>
<dbReference type="Pfam" id="PF01597">
    <property type="entry name" value="GCV_H"/>
    <property type="match status" value="1"/>
</dbReference>
<dbReference type="GO" id="GO:0030426">
    <property type="term" value="C:growth cone"/>
    <property type="evidence" value="ECO:0007669"/>
    <property type="project" value="UniProtKB-SubCell"/>
</dbReference>
<reference evidence="24 25" key="1">
    <citation type="journal article" date="2024" name="Proc. Natl. Acad. Sci. U.S.A.">
        <title>The genetic regulatory architecture and epigenomic basis for age-related changes in rattlesnake venom.</title>
        <authorList>
            <person name="Hogan M.P."/>
            <person name="Holding M.L."/>
            <person name="Nystrom G.S."/>
            <person name="Colston T.J."/>
            <person name="Bartlett D.A."/>
            <person name="Mason A.J."/>
            <person name="Ellsworth S.A."/>
            <person name="Rautsaw R.M."/>
            <person name="Lawrence K.C."/>
            <person name="Strickland J.L."/>
            <person name="He B."/>
            <person name="Fraser P."/>
            <person name="Margres M.J."/>
            <person name="Gilbert D.M."/>
            <person name="Gibbs H.L."/>
            <person name="Parkinson C.L."/>
            <person name="Rokyta D.R."/>
        </authorList>
    </citation>
    <scope>NUCLEOTIDE SEQUENCE [LARGE SCALE GENOMIC DNA]</scope>
    <source>
        <strain evidence="24">DRR0105</strain>
    </source>
</reference>
<gene>
    <name evidence="24" type="ORF">NXF25_008470</name>
</gene>
<dbReference type="GO" id="GO:0005385">
    <property type="term" value="F:zinc ion transmembrane transporter activity"/>
    <property type="evidence" value="ECO:0007669"/>
    <property type="project" value="TreeGrafter"/>
</dbReference>
<evidence type="ECO:0000256" key="1">
    <source>
        <dbReference type="ARBA" id="ARBA00004279"/>
    </source>
</evidence>
<comment type="similarity">
    <text evidence="6">Belongs to the ZIP transporter (TC 2.A.5) family.</text>
</comment>
<dbReference type="GO" id="GO:0030425">
    <property type="term" value="C:dendrite"/>
    <property type="evidence" value="ECO:0007669"/>
    <property type="project" value="UniProtKB-SubCell"/>
</dbReference>
<evidence type="ECO:0000256" key="23">
    <source>
        <dbReference type="SAM" id="Phobius"/>
    </source>
</evidence>
<evidence type="ECO:0000256" key="3">
    <source>
        <dbReference type="ARBA" id="ARBA00004510"/>
    </source>
</evidence>
<sequence length="678" mass="74694">MEDHEQESTDNKNTTVALTTATYTTTTEGNPLLQHSETAELSARVGFVNPNPSTVLESSSNCFNTSEMMLFHGISIQASLTATEFSYLCPAIINQIDGRNCIIHATSEKAETAPKTYSLQVAWIGGFISISIISFLSLLGVILVPLMNRVFFKFLLSFLVALAVGTLSGDALLHLLPHSHGKHHHHHDKPLMAHSNDLPLKHLVFQSSEENAYLDSTWKGLTALGGLYFMFLVEHLITLIKQFKDKKKKKKNDDDESEIKKQLSKYDSQLSGNDNKIDADDRPENYLGVLSQEPSNFLSQKPIVQEEEEVMIAHTHKEAADHEYASRGSTLAWMVIMGDGLHNFSDGLAIGAAFTEGLSSGLSTSVAVFCHELPHELGDFAVLLKAGMTVKQAVLYNALSAMLAYLGMATGILIGHYADNVSMWIFALTAGLFMYVALVDMVPEMLHNDASDHGSLGRSPEAQLIAASRKLKRKRGSFATPTPGIMASGASEVQASMATLPGVTERYFTRWYKPDVKGNQCEDHCILQHSNRICVITIADAHPLLQKGKPIKSISYQISANCSRLKNKVSGKSKRGAQFLTELAPLCRILCSDGEEYTIYSCIRGKLIEVNENILENPSLLQEKPSTEGYIAVVLPKFEESKKVTQGLLTREEYKEVLSKRFNSTSLCNTKKENSAEV</sequence>
<comment type="catalytic activity">
    <reaction evidence="18">
        <text>Zn(2+)(in) = Zn(2+)(out)</text>
        <dbReference type="Rhea" id="RHEA:29351"/>
        <dbReference type="ChEBI" id="CHEBI:29105"/>
    </reaction>
</comment>
<feature type="region of interest" description="Disordered" evidence="22">
    <location>
        <begin position="248"/>
        <end position="282"/>
    </location>
</feature>
<protein>
    <recommendedName>
        <fullName evidence="8">Protein Abitram</fullName>
    </recommendedName>
    <alternativeName>
        <fullName evidence="16">Actin-binding transcription modulator</fullName>
    </alternativeName>
    <alternativeName>
        <fullName evidence="17">Protein Simiate</fullName>
    </alternativeName>
    <alternativeName>
        <fullName evidence="21">Solute carrier family 39 member 6</fullName>
    </alternativeName>
    <alternativeName>
        <fullName evidence="19">Zinc transporter ZIP6</fullName>
    </alternativeName>
    <alternativeName>
        <fullName evidence="20">Zrt- and Irt-like protein 6</fullName>
    </alternativeName>
</protein>
<keyword evidence="10 23" id="KW-0812">Transmembrane</keyword>
<evidence type="ECO:0000256" key="20">
    <source>
        <dbReference type="ARBA" id="ARBA00041704"/>
    </source>
</evidence>
<dbReference type="PANTHER" id="PTHR12191:SF22">
    <property type="entry name" value="ZINC TRANSPORTER ZIP6"/>
    <property type="match status" value="1"/>
</dbReference>
<keyword evidence="12 23" id="KW-0472">Membrane</keyword>
<evidence type="ECO:0000256" key="17">
    <source>
        <dbReference type="ARBA" id="ARBA00030786"/>
    </source>
</evidence>
<evidence type="ECO:0000256" key="19">
    <source>
        <dbReference type="ARBA" id="ARBA00039393"/>
    </source>
</evidence>
<feature type="compositionally biased region" description="Polar residues" evidence="22">
    <location>
        <begin position="265"/>
        <end position="274"/>
    </location>
</feature>
<dbReference type="GO" id="GO:0071578">
    <property type="term" value="P:zinc ion import across plasma membrane"/>
    <property type="evidence" value="ECO:0007669"/>
    <property type="project" value="TreeGrafter"/>
</dbReference>
<dbReference type="PANTHER" id="PTHR12191">
    <property type="entry name" value="SOLUTE CARRIER FAMILY 39"/>
    <property type="match status" value="1"/>
</dbReference>
<keyword evidence="11 23" id="KW-1133">Transmembrane helix</keyword>
<keyword evidence="15" id="KW-0966">Cell projection</keyword>
<keyword evidence="9" id="KW-1003">Cell membrane</keyword>
<dbReference type="GO" id="GO:0140410">
    <property type="term" value="F:monoatomic cation:bicarbonate symporter activity"/>
    <property type="evidence" value="ECO:0007669"/>
    <property type="project" value="TreeGrafter"/>
</dbReference>
<evidence type="ECO:0000256" key="11">
    <source>
        <dbReference type="ARBA" id="ARBA00022989"/>
    </source>
</evidence>
<evidence type="ECO:0000256" key="14">
    <source>
        <dbReference type="ARBA" id="ARBA00023242"/>
    </source>
</evidence>
<keyword evidence="14" id="KW-0539">Nucleus</keyword>
<evidence type="ECO:0000256" key="5">
    <source>
        <dbReference type="ARBA" id="ARBA00004651"/>
    </source>
</evidence>
<dbReference type="Proteomes" id="UP001474421">
    <property type="component" value="Unassembled WGS sequence"/>
</dbReference>
<dbReference type="GO" id="GO:0005886">
    <property type="term" value="C:plasma membrane"/>
    <property type="evidence" value="ECO:0007669"/>
    <property type="project" value="UniProtKB-SubCell"/>
</dbReference>
<dbReference type="SUPFAM" id="SSF51230">
    <property type="entry name" value="Single hybrid motif"/>
    <property type="match status" value="1"/>
</dbReference>
<dbReference type="EMBL" id="JAOTOJ010000003">
    <property type="protein sequence ID" value="KAK9403643.1"/>
    <property type="molecule type" value="Genomic_DNA"/>
</dbReference>
<evidence type="ECO:0000256" key="2">
    <source>
        <dbReference type="ARBA" id="ARBA00004324"/>
    </source>
</evidence>
<evidence type="ECO:0000256" key="15">
    <source>
        <dbReference type="ARBA" id="ARBA00023273"/>
    </source>
</evidence>
<feature type="transmembrane region" description="Helical" evidence="23">
    <location>
        <begin position="121"/>
        <end position="147"/>
    </location>
</feature>
<feature type="transmembrane region" description="Helical" evidence="23">
    <location>
        <begin position="221"/>
        <end position="240"/>
    </location>
</feature>
<name>A0AAW1BNV7_CROAD</name>
<evidence type="ECO:0000256" key="13">
    <source>
        <dbReference type="ARBA" id="ARBA00023180"/>
    </source>
</evidence>
<dbReference type="Gene3D" id="2.40.50.100">
    <property type="match status" value="1"/>
</dbReference>
<organism evidence="24 25">
    <name type="scientific">Crotalus adamanteus</name>
    <name type="common">Eastern diamondback rattlesnake</name>
    <dbReference type="NCBI Taxonomy" id="8729"/>
    <lineage>
        <taxon>Eukaryota</taxon>
        <taxon>Metazoa</taxon>
        <taxon>Chordata</taxon>
        <taxon>Craniata</taxon>
        <taxon>Vertebrata</taxon>
        <taxon>Euteleostomi</taxon>
        <taxon>Lepidosauria</taxon>
        <taxon>Squamata</taxon>
        <taxon>Bifurcata</taxon>
        <taxon>Unidentata</taxon>
        <taxon>Episquamata</taxon>
        <taxon>Toxicofera</taxon>
        <taxon>Serpentes</taxon>
        <taxon>Colubroidea</taxon>
        <taxon>Viperidae</taxon>
        <taxon>Crotalinae</taxon>
        <taxon>Crotalus</taxon>
    </lineage>
</organism>
<feature type="transmembrane region" description="Helical" evidence="23">
    <location>
        <begin position="394"/>
        <end position="415"/>
    </location>
</feature>
<evidence type="ECO:0000256" key="4">
    <source>
        <dbReference type="ARBA" id="ARBA00004624"/>
    </source>
</evidence>
<evidence type="ECO:0000256" key="8">
    <source>
        <dbReference type="ARBA" id="ARBA00019325"/>
    </source>
</evidence>
<feature type="transmembrane region" description="Helical" evidence="23">
    <location>
        <begin position="154"/>
        <end position="176"/>
    </location>
</feature>
<dbReference type="GO" id="GO:0016607">
    <property type="term" value="C:nuclear speck"/>
    <property type="evidence" value="ECO:0007669"/>
    <property type="project" value="UniProtKB-SubCell"/>
</dbReference>
<feature type="transmembrane region" description="Helical" evidence="23">
    <location>
        <begin position="421"/>
        <end position="439"/>
    </location>
</feature>
<dbReference type="GO" id="GO:0030003">
    <property type="term" value="P:intracellular monoatomic cation homeostasis"/>
    <property type="evidence" value="ECO:0007669"/>
    <property type="project" value="TreeGrafter"/>
</dbReference>
<dbReference type="AlphaFoldDB" id="A0AAW1BNV7"/>